<sequence>MIVRARAVVVLAAALIVAGVAVLAGCGGKEESDLSPLEQAIQNTTKSSYQVKAVEDGNVKGVGIFKAGSFRIVMEGTPRLIIHNEVSGENWQVNMTEKTYETITYDQAVIRAAFMPHLYMKPYFDLQSFWKGDRFREDTSDGRSITASLGEKFLPISWQAAARGEIFKDISWEYRRIADVTAANFELPEGVTASE</sequence>
<evidence type="ECO:0000313" key="1">
    <source>
        <dbReference type="EMBL" id="OFW59330.1"/>
    </source>
</evidence>
<comment type="caution">
    <text evidence="1">The sequence shown here is derived from an EMBL/GenBank/DDBJ whole genome shotgun (WGS) entry which is preliminary data.</text>
</comment>
<name>A0A1F2WRA7_9ACTN</name>
<dbReference type="PROSITE" id="PS51257">
    <property type="entry name" value="PROKAR_LIPOPROTEIN"/>
    <property type="match status" value="1"/>
</dbReference>
<gene>
    <name evidence="1" type="ORF">A2Y75_10835</name>
</gene>
<protein>
    <submittedName>
        <fullName evidence="1">Uncharacterized protein</fullName>
    </submittedName>
</protein>
<reference evidence="1 2" key="1">
    <citation type="journal article" date="2016" name="Nat. Commun.">
        <title>Thousands of microbial genomes shed light on interconnected biogeochemical processes in an aquifer system.</title>
        <authorList>
            <person name="Anantharaman K."/>
            <person name="Brown C.T."/>
            <person name="Hug L.A."/>
            <person name="Sharon I."/>
            <person name="Castelle C.J."/>
            <person name="Probst A.J."/>
            <person name="Thomas B.C."/>
            <person name="Singh A."/>
            <person name="Wilkins M.J."/>
            <person name="Karaoz U."/>
            <person name="Brodie E.L."/>
            <person name="Williams K.H."/>
            <person name="Hubbard S.S."/>
            <person name="Banfield J.F."/>
        </authorList>
    </citation>
    <scope>NUCLEOTIDE SEQUENCE [LARGE SCALE GENOMIC DNA]</scope>
</reference>
<dbReference type="EMBL" id="MELK01000016">
    <property type="protein sequence ID" value="OFW59330.1"/>
    <property type="molecule type" value="Genomic_DNA"/>
</dbReference>
<dbReference type="AlphaFoldDB" id="A0A1F2WRA7"/>
<organism evidence="1 2">
    <name type="scientific">Candidatus Solincola sediminis</name>
    <dbReference type="NCBI Taxonomy" id="1797199"/>
    <lineage>
        <taxon>Bacteria</taxon>
        <taxon>Bacillati</taxon>
        <taxon>Actinomycetota</taxon>
        <taxon>Candidatus Geothermincolia</taxon>
        <taxon>Candidatus Geothermincolales</taxon>
        <taxon>Candidatus Geothermincolaceae</taxon>
        <taxon>Candidatus Solincola</taxon>
    </lineage>
</organism>
<proteinExistence type="predicted"/>
<dbReference type="STRING" id="1797197.A2Y75_10835"/>
<evidence type="ECO:0000313" key="2">
    <source>
        <dbReference type="Proteomes" id="UP000177876"/>
    </source>
</evidence>
<accession>A0A1F2WRA7</accession>
<dbReference type="Proteomes" id="UP000177876">
    <property type="component" value="Unassembled WGS sequence"/>
</dbReference>